<evidence type="ECO:0000256" key="2">
    <source>
        <dbReference type="ARBA" id="ARBA00005904"/>
    </source>
</evidence>
<dbReference type="AlphaFoldDB" id="A0A8R1DJE4"/>
<dbReference type="GO" id="GO:0003677">
    <property type="term" value="F:DNA binding"/>
    <property type="evidence" value="ECO:0007669"/>
    <property type="project" value="TreeGrafter"/>
</dbReference>
<keyword evidence="7" id="KW-1185">Reference proteome</keyword>
<evidence type="ECO:0000313" key="6">
    <source>
        <dbReference type="EnsemblMetazoa" id="CJA03768a.1"/>
    </source>
</evidence>
<evidence type="ECO:0000256" key="3">
    <source>
        <dbReference type="ARBA" id="ARBA00023242"/>
    </source>
</evidence>
<name>A0A8R1DJE4_CAEJA</name>
<feature type="compositionally biased region" description="Basic and acidic residues" evidence="4">
    <location>
        <begin position="92"/>
        <end position="117"/>
    </location>
</feature>
<protein>
    <submittedName>
        <fullName evidence="6">SURF6 domain-containing protein</fullName>
    </submittedName>
</protein>
<reference evidence="7" key="1">
    <citation type="submission" date="2010-08" db="EMBL/GenBank/DDBJ databases">
        <authorList>
            <consortium name="Caenorhabditis japonica Sequencing Consortium"/>
            <person name="Wilson R.K."/>
        </authorList>
    </citation>
    <scope>NUCLEOTIDE SEQUENCE [LARGE SCALE GENOMIC DNA]</scope>
    <source>
        <strain evidence="7">DF5081</strain>
    </source>
</reference>
<dbReference type="EnsemblMetazoa" id="CJA03768a.1">
    <property type="protein sequence ID" value="CJA03768a.1"/>
    <property type="gene ID" value="WBGene00122972"/>
</dbReference>
<proteinExistence type="inferred from homology"/>
<accession>A0A8R1DJE4</accession>
<comment type="similarity">
    <text evidence="2">Belongs to the SURF6 family.</text>
</comment>
<keyword evidence="3" id="KW-0539">Nucleus</keyword>
<reference evidence="6" key="2">
    <citation type="submission" date="2022-06" db="UniProtKB">
        <authorList>
            <consortium name="EnsemblMetazoa"/>
        </authorList>
    </citation>
    <scope>IDENTIFICATION</scope>
    <source>
        <strain evidence="6">DF5081</strain>
    </source>
</reference>
<evidence type="ECO:0000313" key="7">
    <source>
        <dbReference type="Proteomes" id="UP000005237"/>
    </source>
</evidence>
<dbReference type="PANTHER" id="PTHR14369">
    <property type="entry name" value="SURFEIT LOCUS PROTEIN 6"/>
    <property type="match status" value="1"/>
</dbReference>
<dbReference type="Proteomes" id="UP000005237">
    <property type="component" value="Unassembled WGS sequence"/>
</dbReference>
<dbReference type="InterPro" id="IPR007019">
    <property type="entry name" value="SURF6"/>
</dbReference>
<dbReference type="GO" id="GO:0005730">
    <property type="term" value="C:nucleolus"/>
    <property type="evidence" value="ECO:0007669"/>
    <property type="project" value="TreeGrafter"/>
</dbReference>
<dbReference type="GO" id="GO:0003723">
    <property type="term" value="F:RNA binding"/>
    <property type="evidence" value="ECO:0007669"/>
    <property type="project" value="TreeGrafter"/>
</dbReference>
<feature type="domain" description="Ribosomal RNA-processing protein 14/surfeit locus protein 6 C-terminal" evidence="5">
    <location>
        <begin position="11"/>
        <end position="133"/>
    </location>
</feature>
<evidence type="ECO:0000256" key="1">
    <source>
        <dbReference type="ARBA" id="ARBA00004123"/>
    </source>
</evidence>
<evidence type="ECO:0000256" key="4">
    <source>
        <dbReference type="SAM" id="MobiDB-lite"/>
    </source>
</evidence>
<sequence>MGCPSIRSHLQTAKKDRALKLTGRDYKSLIAKVEETKATIAKVREADPHKATIMEDELKWEKTLKRAAGGKVKDNLEMLKKALAKKNKLKERKKEKWENREKKSDGEKQTKLCENRNPRNRNVINQKRDKIKTRENRKVAEQKCVELEVKMAMERVCEIYF</sequence>
<organism evidence="6 7">
    <name type="scientific">Caenorhabditis japonica</name>
    <dbReference type="NCBI Taxonomy" id="281687"/>
    <lineage>
        <taxon>Eukaryota</taxon>
        <taxon>Metazoa</taxon>
        <taxon>Ecdysozoa</taxon>
        <taxon>Nematoda</taxon>
        <taxon>Chromadorea</taxon>
        <taxon>Rhabditida</taxon>
        <taxon>Rhabditina</taxon>
        <taxon>Rhabditomorpha</taxon>
        <taxon>Rhabditoidea</taxon>
        <taxon>Rhabditidae</taxon>
        <taxon>Peloderinae</taxon>
        <taxon>Caenorhabditis</taxon>
    </lineage>
</organism>
<feature type="region of interest" description="Disordered" evidence="4">
    <location>
        <begin position="87"/>
        <end position="128"/>
    </location>
</feature>
<dbReference type="PANTHER" id="PTHR14369:SF0">
    <property type="entry name" value="SURFEIT LOCUS PROTEIN 6"/>
    <property type="match status" value="1"/>
</dbReference>
<dbReference type="InterPro" id="IPR029190">
    <property type="entry name" value="Rrp14/SURF6_C"/>
</dbReference>
<evidence type="ECO:0000259" key="5">
    <source>
        <dbReference type="Pfam" id="PF04935"/>
    </source>
</evidence>
<dbReference type="GO" id="GO:0042274">
    <property type="term" value="P:ribosomal small subunit biogenesis"/>
    <property type="evidence" value="ECO:0007669"/>
    <property type="project" value="TreeGrafter"/>
</dbReference>
<comment type="subcellular location">
    <subcellularLocation>
        <location evidence="1">Nucleus</location>
    </subcellularLocation>
</comment>
<dbReference type="Pfam" id="PF04935">
    <property type="entry name" value="SURF6"/>
    <property type="match status" value="1"/>
</dbReference>
<dbReference type="GO" id="GO:0042273">
    <property type="term" value="P:ribosomal large subunit biogenesis"/>
    <property type="evidence" value="ECO:0007669"/>
    <property type="project" value="TreeGrafter"/>
</dbReference>